<protein>
    <recommendedName>
        <fullName evidence="2">C2H2-type domain-containing protein</fullName>
    </recommendedName>
</protein>
<reference evidence="3 4" key="1">
    <citation type="submission" date="2015-10" db="EMBL/GenBank/DDBJ databases">
        <title>Genome analyses suggest a sexual origin of heterokaryosis in a supposedly ancient asexual fungus.</title>
        <authorList>
            <person name="Ropars J."/>
            <person name="Sedzielewska K."/>
            <person name="Noel J."/>
            <person name="Charron P."/>
            <person name="Farinelli L."/>
            <person name="Marton T."/>
            <person name="Kruger M."/>
            <person name="Pelin A."/>
            <person name="Brachmann A."/>
            <person name="Corradi N."/>
        </authorList>
    </citation>
    <scope>NUCLEOTIDE SEQUENCE [LARGE SCALE GENOMIC DNA]</scope>
    <source>
        <strain evidence="3 4">A4</strain>
    </source>
</reference>
<gene>
    <name evidence="3" type="ORF">RhiirA4_473381</name>
</gene>
<dbReference type="InterPro" id="IPR013087">
    <property type="entry name" value="Znf_C2H2_type"/>
</dbReference>
<dbReference type="VEuPathDB" id="FungiDB:RhiirA1_476076"/>
<evidence type="ECO:0000256" key="1">
    <source>
        <dbReference type="PROSITE-ProRule" id="PRU00042"/>
    </source>
</evidence>
<dbReference type="GO" id="GO:0008270">
    <property type="term" value="F:zinc ion binding"/>
    <property type="evidence" value="ECO:0007669"/>
    <property type="project" value="UniProtKB-KW"/>
</dbReference>
<keyword evidence="1" id="KW-0862">Zinc</keyword>
<keyword evidence="1" id="KW-0479">Metal-binding</keyword>
<name>A0A2I1H6L7_9GLOM</name>
<keyword evidence="4" id="KW-1185">Reference proteome</keyword>
<evidence type="ECO:0000259" key="2">
    <source>
        <dbReference type="PROSITE" id="PS50157"/>
    </source>
</evidence>
<keyword evidence="1" id="KW-0863">Zinc-finger</keyword>
<comment type="caution">
    <text evidence="3">The sequence shown here is derived from an EMBL/GenBank/DDBJ whole genome shotgun (WGS) entry which is preliminary data.</text>
</comment>
<dbReference type="VEuPathDB" id="FungiDB:FUN_013425"/>
<accession>A0A2I1H6L7</accession>
<dbReference type="AlphaFoldDB" id="A0A2I1H6L7"/>
<dbReference type="Proteomes" id="UP000234323">
    <property type="component" value="Unassembled WGS sequence"/>
</dbReference>
<proteinExistence type="predicted"/>
<dbReference type="EMBL" id="LLXI01001625">
    <property type="protein sequence ID" value="PKY54519.1"/>
    <property type="molecule type" value="Genomic_DNA"/>
</dbReference>
<organism evidence="3 4">
    <name type="scientific">Rhizophagus irregularis</name>
    <dbReference type="NCBI Taxonomy" id="588596"/>
    <lineage>
        <taxon>Eukaryota</taxon>
        <taxon>Fungi</taxon>
        <taxon>Fungi incertae sedis</taxon>
        <taxon>Mucoromycota</taxon>
        <taxon>Glomeromycotina</taxon>
        <taxon>Glomeromycetes</taxon>
        <taxon>Glomerales</taxon>
        <taxon>Glomeraceae</taxon>
        <taxon>Rhizophagus</taxon>
    </lineage>
</organism>
<dbReference type="PROSITE" id="PS50157">
    <property type="entry name" value="ZINC_FINGER_C2H2_2"/>
    <property type="match status" value="1"/>
</dbReference>
<dbReference type="OrthoDB" id="2333091at2759"/>
<evidence type="ECO:0000313" key="3">
    <source>
        <dbReference type="EMBL" id="PKY54519.1"/>
    </source>
</evidence>
<evidence type="ECO:0000313" key="4">
    <source>
        <dbReference type="Proteomes" id="UP000234323"/>
    </source>
</evidence>
<sequence>MLNFSDYCSGNINMSSTIPLITTSEFSCSACQKIFKKQSGLSRHLTIVKKYNIPRNNLDNLSETNNKNFKNILVYLIHCKLPNGFKKGGRQLVSLACTEHQFFDIFKGYIHHRSNKNIYKCIFRGTIGYQTLSEILNNPLWGRRFYDEEQQTYVVLFDDPPQHLKNNPLAIAANCAEGITTKRRKSKYNPGEVTIEWKIKAKKDAKENYCEAGFIYMHFWVKQI</sequence>
<dbReference type="VEuPathDB" id="FungiDB:RhiirFUN_025061"/>
<feature type="domain" description="C2H2-type" evidence="2">
    <location>
        <begin position="26"/>
        <end position="54"/>
    </location>
</feature>